<dbReference type="Pfam" id="PF09954">
    <property type="entry name" value="DUF2188"/>
    <property type="match status" value="1"/>
</dbReference>
<gene>
    <name evidence="2" type="ORF">GQ671_12095</name>
</gene>
<dbReference type="Proteomes" id="UP000436284">
    <property type="component" value="Unassembled WGS sequence"/>
</dbReference>
<name>A0A6N8U3U8_9STAP</name>
<evidence type="ECO:0000313" key="2">
    <source>
        <dbReference type="EMBL" id="MXQ52007.1"/>
    </source>
</evidence>
<comment type="caution">
    <text evidence="2">The sequence shown here is derived from an EMBL/GenBank/DDBJ whole genome shotgun (WGS) entry which is preliminary data.</text>
</comment>
<dbReference type="InterPro" id="IPR018691">
    <property type="entry name" value="DUF2188"/>
</dbReference>
<evidence type="ECO:0000256" key="1">
    <source>
        <dbReference type="SAM" id="MobiDB-lite"/>
    </source>
</evidence>
<dbReference type="RefSeq" id="WP_160657598.1">
    <property type="nucleotide sequence ID" value="NZ_JBHRWU010000001.1"/>
</dbReference>
<protein>
    <submittedName>
        <fullName evidence="2">DUF2188 domain-containing protein</fullName>
    </submittedName>
</protein>
<feature type="region of interest" description="Disordered" evidence="1">
    <location>
        <begin position="1"/>
        <end position="66"/>
    </location>
</feature>
<dbReference type="OrthoDB" id="2168035at2"/>
<feature type="compositionally biased region" description="Basic and acidic residues" evidence="1">
    <location>
        <begin position="12"/>
        <end position="66"/>
    </location>
</feature>
<reference evidence="2 3" key="1">
    <citation type="submission" date="2019-12" db="EMBL/GenBank/DDBJ databases">
        <title>Salinicoccus cyprini sp. nov., isolated from gastro-intestinal tract of mirror carp, Cyprinus carpio var. specularis, collected from Gobind Sagar Reservoir, Himachal Pradesh, India.</title>
        <authorList>
            <person name="Talwar C."/>
            <person name="Singh A.K."/>
            <person name="Lal R."/>
            <person name="Negi R.K."/>
        </authorList>
    </citation>
    <scope>NUCLEOTIDE SEQUENCE [LARGE SCALE GENOMIC DNA]</scope>
    <source>
        <strain evidence="2 3">J-82</strain>
    </source>
</reference>
<organism evidence="2 3">
    <name type="scientific">Salinicoccus hispanicus</name>
    <dbReference type="NCBI Taxonomy" id="157225"/>
    <lineage>
        <taxon>Bacteria</taxon>
        <taxon>Bacillati</taxon>
        <taxon>Bacillota</taxon>
        <taxon>Bacilli</taxon>
        <taxon>Bacillales</taxon>
        <taxon>Staphylococcaceae</taxon>
        <taxon>Salinicoccus</taxon>
    </lineage>
</organism>
<proteinExistence type="predicted"/>
<evidence type="ECO:0000313" key="3">
    <source>
        <dbReference type="Proteomes" id="UP000436284"/>
    </source>
</evidence>
<accession>A0A6N8U3U8</accession>
<sequence>MADQNNDNRGNYFEKREGTSDARYHVVPGDDKKWAVKEEGKDDPVYTSDDKNEAVDEAKKRAEEAGSKAIIHDDEGTIEEQIEYDQ</sequence>
<dbReference type="AlphaFoldDB" id="A0A6N8U3U8"/>
<keyword evidence="3" id="KW-1185">Reference proteome</keyword>
<dbReference type="EMBL" id="WUUK01000005">
    <property type="protein sequence ID" value="MXQ52007.1"/>
    <property type="molecule type" value="Genomic_DNA"/>
</dbReference>